<evidence type="ECO:0000313" key="1">
    <source>
        <dbReference type="EMBL" id="POW10446.1"/>
    </source>
</evidence>
<dbReference type="AlphaFoldDB" id="A0A2S4VLM9"/>
<comment type="caution">
    <text evidence="1">The sequence shown here is derived from an EMBL/GenBank/DDBJ whole genome shotgun (WGS) entry which is preliminary data.</text>
</comment>
<reference evidence="1" key="1">
    <citation type="submission" date="2017-12" db="EMBL/GenBank/DDBJ databases">
        <title>Gene loss provides genomic basis for host adaptation in cereal stripe rust fungi.</title>
        <authorList>
            <person name="Xia C."/>
        </authorList>
    </citation>
    <scope>NUCLEOTIDE SEQUENCE [LARGE SCALE GENOMIC DNA]</scope>
    <source>
        <strain evidence="1">93-210</strain>
    </source>
</reference>
<dbReference type="VEuPathDB" id="FungiDB:PSTT_06057"/>
<feature type="non-terminal residue" evidence="1">
    <location>
        <position position="1"/>
    </location>
</feature>
<keyword evidence="2" id="KW-1185">Reference proteome</keyword>
<dbReference type="Proteomes" id="UP000239156">
    <property type="component" value="Unassembled WGS sequence"/>
</dbReference>
<accession>A0A2S4VLM9</accession>
<sequence length="164" mass="18149">NGFDLCALGLWFKTPDHEEAQCLHGLGKIHKRGVRSMIWAMGFGTIARAAEVEGLPDHGGPQTNLDDPSRLQPQITQALPDHAHTHLDKAAGHLPDVIHEAAKAFMIGKVTGYNKDAQIWHILRPRCSSNSLAGGRQWYHFPRTTHVWVVLPMLQEALPDSAMV</sequence>
<protein>
    <submittedName>
        <fullName evidence="1">Uncharacterized protein</fullName>
    </submittedName>
</protein>
<name>A0A2S4VLM9_9BASI</name>
<gene>
    <name evidence="1" type="ORF">PSTT_06057</name>
</gene>
<feature type="non-terminal residue" evidence="1">
    <location>
        <position position="164"/>
    </location>
</feature>
<organism evidence="1 2">
    <name type="scientific">Puccinia striiformis</name>
    <dbReference type="NCBI Taxonomy" id="27350"/>
    <lineage>
        <taxon>Eukaryota</taxon>
        <taxon>Fungi</taxon>
        <taxon>Dikarya</taxon>
        <taxon>Basidiomycota</taxon>
        <taxon>Pucciniomycotina</taxon>
        <taxon>Pucciniomycetes</taxon>
        <taxon>Pucciniales</taxon>
        <taxon>Pucciniaceae</taxon>
        <taxon>Puccinia</taxon>
    </lineage>
</organism>
<evidence type="ECO:0000313" key="2">
    <source>
        <dbReference type="Proteomes" id="UP000239156"/>
    </source>
</evidence>
<dbReference type="EMBL" id="PKSL01000046">
    <property type="protein sequence ID" value="POW10446.1"/>
    <property type="molecule type" value="Genomic_DNA"/>
</dbReference>
<proteinExistence type="predicted"/>